<comment type="caution">
    <text evidence="1">The sequence shown here is derived from an EMBL/GenBank/DDBJ whole genome shotgun (WGS) entry which is preliminary data.</text>
</comment>
<evidence type="ECO:0000313" key="2">
    <source>
        <dbReference type="Proteomes" id="UP000618795"/>
    </source>
</evidence>
<dbReference type="AlphaFoldDB" id="A0A918I8C6"/>
<name>A0A918I8C6_9ACTN</name>
<gene>
    <name evidence="1" type="ORF">GCM10010260_21510</name>
</gene>
<organism evidence="1 2">
    <name type="scientific">Streptomyces filipinensis</name>
    <dbReference type="NCBI Taxonomy" id="66887"/>
    <lineage>
        <taxon>Bacteria</taxon>
        <taxon>Bacillati</taxon>
        <taxon>Actinomycetota</taxon>
        <taxon>Actinomycetes</taxon>
        <taxon>Kitasatosporales</taxon>
        <taxon>Streptomycetaceae</taxon>
        <taxon>Streptomyces</taxon>
    </lineage>
</organism>
<protein>
    <submittedName>
        <fullName evidence="1">Uncharacterized protein</fullName>
    </submittedName>
</protein>
<keyword evidence="2" id="KW-1185">Reference proteome</keyword>
<evidence type="ECO:0000313" key="1">
    <source>
        <dbReference type="EMBL" id="GGU87735.1"/>
    </source>
</evidence>
<reference evidence="1" key="1">
    <citation type="journal article" date="2014" name="Int. J. Syst. Evol. Microbiol.">
        <title>Complete genome sequence of Corynebacterium casei LMG S-19264T (=DSM 44701T), isolated from a smear-ripened cheese.</title>
        <authorList>
            <consortium name="US DOE Joint Genome Institute (JGI-PGF)"/>
            <person name="Walter F."/>
            <person name="Albersmeier A."/>
            <person name="Kalinowski J."/>
            <person name="Ruckert C."/>
        </authorList>
    </citation>
    <scope>NUCLEOTIDE SEQUENCE</scope>
    <source>
        <strain evidence="1">JCM 4369</strain>
    </source>
</reference>
<accession>A0A918I8C6</accession>
<dbReference type="EMBL" id="BMTD01000003">
    <property type="protein sequence ID" value="GGU87735.1"/>
    <property type="molecule type" value="Genomic_DNA"/>
</dbReference>
<proteinExistence type="predicted"/>
<reference evidence="1" key="2">
    <citation type="submission" date="2020-09" db="EMBL/GenBank/DDBJ databases">
        <authorList>
            <person name="Sun Q."/>
            <person name="Ohkuma M."/>
        </authorList>
    </citation>
    <scope>NUCLEOTIDE SEQUENCE</scope>
    <source>
        <strain evidence="1">JCM 4369</strain>
    </source>
</reference>
<dbReference type="Proteomes" id="UP000618795">
    <property type="component" value="Unassembled WGS sequence"/>
</dbReference>
<sequence length="86" mass="9310">MTWRAAGGPPYGTGVLRHLPPPAELPRVEDELADRRAGYRYGTLYHATDPEAVAVLVAERLVPAAAGWAAALPPRVRRWPVPCTAI</sequence>